<protein>
    <submittedName>
        <fullName evidence="7">Efflux transporter periplasmic adaptor subunit</fullName>
    </submittedName>
</protein>
<keyword evidence="4" id="KW-0472">Membrane</keyword>
<evidence type="ECO:0000256" key="1">
    <source>
        <dbReference type="ARBA" id="ARBA00004196"/>
    </source>
</evidence>
<evidence type="ECO:0000256" key="3">
    <source>
        <dbReference type="ARBA" id="ARBA00023054"/>
    </source>
</evidence>
<dbReference type="NCBIfam" id="TIGR01730">
    <property type="entry name" value="RND_mfp"/>
    <property type="match status" value="1"/>
</dbReference>
<feature type="domain" description="CzcB-like barrel-sandwich hybrid" evidence="5">
    <location>
        <begin position="79"/>
        <end position="227"/>
    </location>
</feature>
<dbReference type="Pfam" id="PF25973">
    <property type="entry name" value="BSH_CzcB"/>
    <property type="match status" value="1"/>
</dbReference>
<evidence type="ECO:0000259" key="6">
    <source>
        <dbReference type="Pfam" id="PF25990"/>
    </source>
</evidence>
<comment type="caution">
    <text evidence="7">The sequence shown here is derived from an EMBL/GenBank/DDBJ whole genome shotgun (WGS) entry which is preliminary data.</text>
</comment>
<dbReference type="GO" id="GO:0019898">
    <property type="term" value="C:extrinsic component of membrane"/>
    <property type="evidence" value="ECO:0007669"/>
    <property type="project" value="InterPro"/>
</dbReference>
<dbReference type="Gene3D" id="2.40.50.100">
    <property type="match status" value="1"/>
</dbReference>
<gene>
    <name evidence="7" type="ORF">CP965_04940</name>
</gene>
<dbReference type="GO" id="GO:1990195">
    <property type="term" value="C:macrolide transmembrane transporter complex"/>
    <property type="evidence" value="ECO:0007669"/>
    <property type="project" value="InterPro"/>
</dbReference>
<dbReference type="RefSeq" id="WP_129060967.1">
    <property type="nucleotide sequence ID" value="NZ_NXIE01000002.1"/>
</dbReference>
<name>A0A4Q1B4J7_9BACT</name>
<dbReference type="InterPro" id="IPR006143">
    <property type="entry name" value="RND_pump_MFP"/>
</dbReference>
<proteinExistence type="inferred from homology"/>
<dbReference type="SUPFAM" id="SSF111369">
    <property type="entry name" value="HlyD-like secretion proteins"/>
    <property type="match status" value="1"/>
</dbReference>
<feature type="domain" description="YknX-like beta-barrel" evidence="6">
    <location>
        <begin position="247"/>
        <end position="317"/>
    </location>
</feature>
<dbReference type="EMBL" id="NXIE01000002">
    <property type="protein sequence ID" value="RXK13147.1"/>
    <property type="molecule type" value="Genomic_DNA"/>
</dbReference>
<dbReference type="Gene3D" id="6.10.140.1990">
    <property type="match status" value="1"/>
</dbReference>
<evidence type="ECO:0000256" key="2">
    <source>
        <dbReference type="ARBA" id="ARBA00009477"/>
    </source>
</evidence>
<keyword evidence="3" id="KW-0175">Coiled coil</keyword>
<evidence type="ECO:0000259" key="5">
    <source>
        <dbReference type="Pfam" id="PF25973"/>
    </source>
</evidence>
<evidence type="ECO:0000313" key="7">
    <source>
        <dbReference type="EMBL" id="RXK13147.1"/>
    </source>
</evidence>
<dbReference type="OrthoDB" id="9784484at2"/>
<comment type="similarity">
    <text evidence="2">Belongs to the membrane fusion protein (MFP) (TC 8.A.1) family.</text>
</comment>
<evidence type="ECO:0000313" key="8">
    <source>
        <dbReference type="Proteomes" id="UP000289718"/>
    </source>
</evidence>
<dbReference type="GO" id="GO:0022857">
    <property type="term" value="F:transmembrane transporter activity"/>
    <property type="evidence" value="ECO:0007669"/>
    <property type="project" value="InterPro"/>
</dbReference>
<dbReference type="GO" id="GO:1990961">
    <property type="term" value="P:xenobiotic detoxification by transmembrane export across the plasma membrane"/>
    <property type="evidence" value="ECO:0007669"/>
    <property type="project" value="InterPro"/>
</dbReference>
<dbReference type="AlphaFoldDB" id="A0A4Q1B4J7"/>
<dbReference type="GO" id="GO:0030313">
    <property type="term" value="C:cell envelope"/>
    <property type="evidence" value="ECO:0007669"/>
    <property type="project" value="UniProtKB-SubCell"/>
</dbReference>
<sequence length="417" mass="46611">MDSTLQEQLYAHNKKSSKKKYIWILAVLILTFFFIYLFLIKQDNTNEEISYNTQKLKKGDLQVTVMATGNLNPTNSVDIGIEVSGTINEIYVDFNDNVEVGQVLAKLDTTKLKSQVDSSKASLSISKANLKESEVNVKNKKLIYTRTSNMFKQSKGKYPSINDVDDARFSYESAQASYEAAKARVLQAEYNLKTDEENLGKAVVKSSIKGIVLNRAVEVGQTVAASMSTPTLFTLAKDLSKMDLIVSIDEADVADIKEGLNVTFTVDAYPKETFKGKIKQVRFNPVEEGGVVTYETIVLVENEKLLLRPGMTASAKIITKELKNKLLVPNSALRFKPTAKLEKKERGVSLVGPPRRKRAERKPKELGKATFKAVYILENNQIKRVMVKVLETDGKFTSIESKKLKVDDEIIVSQKSN</sequence>
<dbReference type="InterPro" id="IPR058636">
    <property type="entry name" value="Beta-barrel_YknX"/>
</dbReference>
<evidence type="ECO:0000256" key="4">
    <source>
        <dbReference type="SAM" id="Phobius"/>
    </source>
</evidence>
<dbReference type="PANTHER" id="PTHR32347:SF14">
    <property type="entry name" value="EFFLUX SYSTEM COMPONENT YKNX-RELATED"/>
    <property type="match status" value="1"/>
</dbReference>
<keyword evidence="4" id="KW-1133">Transmembrane helix</keyword>
<dbReference type="Proteomes" id="UP000289718">
    <property type="component" value="Unassembled WGS sequence"/>
</dbReference>
<dbReference type="Gene3D" id="2.40.30.170">
    <property type="match status" value="1"/>
</dbReference>
<dbReference type="InterPro" id="IPR050465">
    <property type="entry name" value="UPF0194_transport"/>
</dbReference>
<organism evidence="7 8">
    <name type="scientific">Halarcobacter mediterraneus</name>
    <dbReference type="NCBI Taxonomy" id="2023153"/>
    <lineage>
        <taxon>Bacteria</taxon>
        <taxon>Pseudomonadati</taxon>
        <taxon>Campylobacterota</taxon>
        <taxon>Epsilonproteobacteria</taxon>
        <taxon>Campylobacterales</taxon>
        <taxon>Arcobacteraceae</taxon>
        <taxon>Halarcobacter</taxon>
    </lineage>
</organism>
<keyword evidence="8" id="KW-1185">Reference proteome</keyword>
<dbReference type="InterPro" id="IPR030190">
    <property type="entry name" value="MacA_alpha-hairpin_sf"/>
</dbReference>
<dbReference type="PANTHER" id="PTHR32347">
    <property type="entry name" value="EFFLUX SYSTEM COMPONENT YKNX-RELATED"/>
    <property type="match status" value="1"/>
</dbReference>
<dbReference type="Pfam" id="PF25990">
    <property type="entry name" value="Beta-barrel_YknX"/>
    <property type="match status" value="1"/>
</dbReference>
<dbReference type="InterPro" id="IPR058647">
    <property type="entry name" value="BSH_CzcB-like"/>
</dbReference>
<accession>A0A4Q1B4J7</accession>
<comment type="subcellular location">
    <subcellularLocation>
        <location evidence="1">Cell envelope</location>
    </subcellularLocation>
</comment>
<feature type="transmembrane region" description="Helical" evidence="4">
    <location>
        <begin position="21"/>
        <end position="40"/>
    </location>
</feature>
<keyword evidence="4" id="KW-0812">Transmembrane</keyword>
<reference evidence="7 8" key="1">
    <citation type="submission" date="2017-09" db="EMBL/GenBank/DDBJ databases">
        <title>Genomics of the genus Arcobacter.</title>
        <authorList>
            <person name="Perez-Cataluna A."/>
            <person name="Figueras M.J."/>
            <person name="Salas-Masso N."/>
        </authorList>
    </citation>
    <scope>NUCLEOTIDE SEQUENCE [LARGE SCALE GENOMIC DNA]</scope>
    <source>
        <strain evidence="7 8">F156-34</strain>
    </source>
</reference>